<evidence type="ECO:0000313" key="2">
    <source>
        <dbReference type="Proteomes" id="UP000095380"/>
    </source>
</evidence>
<dbReference type="EMBL" id="CYYM01000021">
    <property type="protein sequence ID" value="CUO60164.1"/>
    <property type="molecule type" value="Genomic_DNA"/>
</dbReference>
<evidence type="ECO:0000313" key="1">
    <source>
        <dbReference type="EMBL" id="CUO60164.1"/>
    </source>
</evidence>
<dbReference type="AlphaFoldDB" id="A0A174GCD0"/>
<reference evidence="1 2" key="1">
    <citation type="submission" date="2015-09" db="EMBL/GenBank/DDBJ databases">
        <authorList>
            <consortium name="Pathogen Informatics"/>
        </authorList>
    </citation>
    <scope>NUCLEOTIDE SEQUENCE [LARGE SCALE GENOMIC DNA]</scope>
    <source>
        <strain evidence="1 2">2789STDY5608851</strain>
    </source>
</reference>
<accession>A0A174GCD0</accession>
<sequence length="34" mass="4191">MSKKEGYGRKGIFGNINHYDEKGKKRWTRKYREE</sequence>
<gene>
    <name evidence="1" type="ORF">ERS852408_02524</name>
</gene>
<organism evidence="1 2">
    <name type="scientific">Dorea longicatena</name>
    <dbReference type="NCBI Taxonomy" id="88431"/>
    <lineage>
        <taxon>Bacteria</taxon>
        <taxon>Bacillati</taxon>
        <taxon>Bacillota</taxon>
        <taxon>Clostridia</taxon>
        <taxon>Lachnospirales</taxon>
        <taxon>Lachnospiraceae</taxon>
        <taxon>Dorea</taxon>
    </lineage>
</organism>
<dbReference type="Proteomes" id="UP000095380">
    <property type="component" value="Unassembled WGS sequence"/>
</dbReference>
<name>A0A174GCD0_9FIRM</name>
<protein>
    <submittedName>
        <fullName evidence="1">Uncharacterized protein</fullName>
    </submittedName>
</protein>
<proteinExistence type="predicted"/>